<sequence length="266" mass="29516">MSNILRRVLSFGSPSRATSTSTLEDEDTMFDVQEPELEESDPIPNFAEEGITDHTEVLIELMQGPSVSVYVGKAAKPITLSKRLLMYHSPVAARLLAKQTTPDTLALRGHDPFAFTHIYRWMHQDKLDILPYCTRTGTSPTAIQDACTLLCRIFAAARYLDIAPIHGLVFQELRAAFAITRDAGKSTPVAPGTVMEVWREGGEGCGLWKVVLEEMCVAFTRKPMAVFAVYDECFERIEPFRLAVGEAMTGRIFWGGEVGGVRVDEI</sequence>
<organism evidence="1 2">
    <name type="scientific">Letharia columbiana</name>
    <dbReference type="NCBI Taxonomy" id="112416"/>
    <lineage>
        <taxon>Eukaryota</taxon>
        <taxon>Fungi</taxon>
        <taxon>Dikarya</taxon>
        <taxon>Ascomycota</taxon>
        <taxon>Pezizomycotina</taxon>
        <taxon>Lecanoromycetes</taxon>
        <taxon>OSLEUM clade</taxon>
        <taxon>Lecanoromycetidae</taxon>
        <taxon>Lecanorales</taxon>
        <taxon>Lecanorineae</taxon>
        <taxon>Parmeliaceae</taxon>
        <taxon>Letharia</taxon>
    </lineage>
</organism>
<dbReference type="OrthoDB" id="10611225at2759"/>
<reference evidence="1 2" key="1">
    <citation type="journal article" date="2020" name="Genomics">
        <title>Complete, high-quality genomes from long-read metagenomic sequencing of two wolf lichen thalli reveals enigmatic genome architecture.</title>
        <authorList>
            <person name="McKenzie S.K."/>
            <person name="Walston R.F."/>
            <person name="Allen J.L."/>
        </authorList>
    </citation>
    <scope>NUCLEOTIDE SEQUENCE [LARGE SCALE GENOMIC DNA]</scope>
    <source>
        <strain evidence="1">WasteWater2</strain>
    </source>
</reference>
<name>A0A8H6FR89_9LECA</name>
<dbReference type="EMBL" id="JACCJC010000041">
    <property type="protein sequence ID" value="KAF6233160.1"/>
    <property type="molecule type" value="Genomic_DNA"/>
</dbReference>
<proteinExistence type="predicted"/>
<dbReference type="AlphaFoldDB" id="A0A8H6FR89"/>
<dbReference type="GeneID" id="59290358"/>
<dbReference type="Gene3D" id="3.30.710.10">
    <property type="entry name" value="Potassium Channel Kv1.1, Chain A"/>
    <property type="match status" value="1"/>
</dbReference>
<gene>
    <name evidence="1" type="ORF">HO173_008704</name>
</gene>
<dbReference type="Proteomes" id="UP000578531">
    <property type="component" value="Unassembled WGS sequence"/>
</dbReference>
<evidence type="ECO:0000313" key="2">
    <source>
        <dbReference type="Proteomes" id="UP000578531"/>
    </source>
</evidence>
<keyword evidence="2" id="KW-1185">Reference proteome</keyword>
<comment type="caution">
    <text evidence="1">The sequence shown here is derived from an EMBL/GenBank/DDBJ whole genome shotgun (WGS) entry which is preliminary data.</text>
</comment>
<evidence type="ECO:0000313" key="1">
    <source>
        <dbReference type="EMBL" id="KAF6233160.1"/>
    </source>
</evidence>
<accession>A0A8H6FR89</accession>
<evidence type="ECO:0008006" key="3">
    <source>
        <dbReference type="Google" id="ProtNLM"/>
    </source>
</evidence>
<dbReference type="InterPro" id="IPR011333">
    <property type="entry name" value="SKP1/BTB/POZ_sf"/>
</dbReference>
<protein>
    <recommendedName>
        <fullName evidence="3">BTB domain-containing protein</fullName>
    </recommendedName>
</protein>
<dbReference type="RefSeq" id="XP_037162582.1">
    <property type="nucleotide sequence ID" value="XM_037310600.1"/>
</dbReference>